<evidence type="ECO:0000259" key="9">
    <source>
        <dbReference type="Pfam" id="PF13870"/>
    </source>
</evidence>
<gene>
    <name evidence="10" type="ORF">O9G_000965</name>
</gene>
<keyword evidence="2" id="KW-0970">Cilium biogenesis/degradation</keyword>
<feature type="domain" description="CCDC113/CCDC96 coiled-coil" evidence="9">
    <location>
        <begin position="185"/>
        <end position="356"/>
    </location>
</feature>
<name>A0A075ANB1_ROZAC</name>
<dbReference type="Proteomes" id="UP000030755">
    <property type="component" value="Unassembled WGS sequence"/>
</dbReference>
<comment type="similarity">
    <text evidence="5">Belongs to the CFAP263 family.</text>
</comment>
<dbReference type="PANTHER" id="PTHR15654">
    <property type="entry name" value="COILED-COIL DOMAIN-CONTAINING PROTEIN 113-RELATED"/>
    <property type="match status" value="1"/>
</dbReference>
<evidence type="ECO:0000256" key="3">
    <source>
        <dbReference type="ARBA" id="ARBA00023054"/>
    </source>
</evidence>
<keyword evidence="4" id="KW-0966">Cell projection</keyword>
<feature type="region of interest" description="Disordered" evidence="8">
    <location>
        <begin position="54"/>
        <end position="103"/>
    </location>
</feature>
<dbReference type="InterPro" id="IPR051885">
    <property type="entry name" value="CC_CF"/>
</dbReference>
<dbReference type="Pfam" id="PF13870">
    <property type="entry name" value="CCDC113_CCDC96_CC"/>
    <property type="match status" value="1"/>
</dbReference>
<proteinExistence type="inferred from homology"/>
<evidence type="ECO:0000256" key="7">
    <source>
        <dbReference type="SAM" id="Coils"/>
    </source>
</evidence>
<evidence type="ECO:0000256" key="8">
    <source>
        <dbReference type="SAM" id="MobiDB-lite"/>
    </source>
</evidence>
<reference evidence="10 11" key="1">
    <citation type="journal article" date="2013" name="Curr. Biol.">
        <title>Shared signatures of parasitism and phylogenomics unite Cryptomycota and microsporidia.</title>
        <authorList>
            <person name="James T.Y."/>
            <person name="Pelin A."/>
            <person name="Bonen L."/>
            <person name="Ahrendt S."/>
            <person name="Sain D."/>
            <person name="Corradi N."/>
            <person name="Stajich J.E."/>
        </authorList>
    </citation>
    <scope>NUCLEOTIDE SEQUENCE [LARGE SCALE GENOMIC DNA]</scope>
    <source>
        <strain evidence="10 11">CSF55</strain>
    </source>
</reference>
<keyword evidence="3 7" id="KW-0175">Coiled coil</keyword>
<dbReference type="GO" id="GO:0060271">
    <property type="term" value="P:cilium assembly"/>
    <property type="evidence" value="ECO:0007669"/>
    <property type="project" value="TreeGrafter"/>
</dbReference>
<dbReference type="OMA" id="TCQQHRA"/>
<organism evidence="10 11">
    <name type="scientific">Rozella allomycis (strain CSF55)</name>
    <dbReference type="NCBI Taxonomy" id="988480"/>
    <lineage>
        <taxon>Eukaryota</taxon>
        <taxon>Fungi</taxon>
        <taxon>Fungi incertae sedis</taxon>
        <taxon>Cryptomycota</taxon>
        <taxon>Cryptomycota incertae sedis</taxon>
        <taxon>Rozella</taxon>
    </lineage>
</organism>
<dbReference type="PANTHER" id="PTHR15654:SF2">
    <property type="entry name" value="COILED-COIL DOMAIN-CONTAINING PROTEIN 113"/>
    <property type="match status" value="1"/>
</dbReference>
<dbReference type="GO" id="GO:0005930">
    <property type="term" value="C:axoneme"/>
    <property type="evidence" value="ECO:0007669"/>
    <property type="project" value="TreeGrafter"/>
</dbReference>
<evidence type="ECO:0000256" key="5">
    <source>
        <dbReference type="ARBA" id="ARBA00044506"/>
    </source>
</evidence>
<evidence type="ECO:0000256" key="2">
    <source>
        <dbReference type="ARBA" id="ARBA00022794"/>
    </source>
</evidence>
<dbReference type="STRING" id="988480.A0A075ANB1"/>
<evidence type="ECO:0000313" key="10">
    <source>
        <dbReference type="EMBL" id="EPZ31320.1"/>
    </source>
</evidence>
<evidence type="ECO:0000313" key="11">
    <source>
        <dbReference type="Proteomes" id="UP000030755"/>
    </source>
</evidence>
<dbReference type="EMBL" id="KE561265">
    <property type="protein sequence ID" value="EPZ31320.1"/>
    <property type="molecule type" value="Genomic_DNA"/>
</dbReference>
<protein>
    <recommendedName>
        <fullName evidence="6">Cilia- and flagella-associated protein 263</fullName>
    </recommendedName>
</protein>
<keyword evidence="11" id="KW-1185">Reference proteome</keyword>
<feature type="compositionally biased region" description="Basic and acidic residues" evidence="8">
    <location>
        <begin position="55"/>
        <end position="71"/>
    </location>
</feature>
<comment type="subcellular location">
    <subcellularLocation>
        <location evidence="1">Cell projection</location>
        <location evidence="1">Cilium</location>
    </subcellularLocation>
</comment>
<sequence>MTDTEIAITDTLFLENLSDEELLKLYNDYEKKVILLETENDLFESHLARVNLSTSKHDGENNETTKSDTAQKDGGNQKNERSKKKKNEKTKESESTITLTPEQKAEVSIREVEELKDEIDKEIEKWERIIDGYKAEIEEIDGRNTELKKTTIEFKKEVLQMRNARTGKLIAERVVKYIEDQLKIKETFIEKTRLKNSTLKVQKQKLQTQLRQKEEMGEVLHAIDFDQLKIENQQYLSKIEERNNELLKLKMQAGNIAQILAKYKKELSRLMDKNSSIQNDISQRTDLIQKLEIETNQVMDARDQASKLNKHLKQQMEDFKVPEVLEYVVEKALANDLAHKMKSWQRKVDVASMTLKKEKNVLKKMMEEDLMLQKKSKQNTELV</sequence>
<dbReference type="AlphaFoldDB" id="A0A075ANB1"/>
<dbReference type="GO" id="GO:0036064">
    <property type="term" value="C:ciliary basal body"/>
    <property type="evidence" value="ECO:0007669"/>
    <property type="project" value="TreeGrafter"/>
</dbReference>
<accession>A0A075ANB1</accession>
<feature type="coiled-coil region" evidence="7">
    <location>
        <begin position="189"/>
        <end position="318"/>
    </location>
</feature>
<dbReference type="OrthoDB" id="10259713at2759"/>
<evidence type="ECO:0000256" key="1">
    <source>
        <dbReference type="ARBA" id="ARBA00004138"/>
    </source>
</evidence>
<evidence type="ECO:0000256" key="6">
    <source>
        <dbReference type="ARBA" id="ARBA00044798"/>
    </source>
</evidence>
<evidence type="ECO:0000256" key="4">
    <source>
        <dbReference type="ARBA" id="ARBA00023273"/>
    </source>
</evidence>
<dbReference type="HOGENOM" id="CLU_046867_0_0_1"/>
<dbReference type="InterPro" id="IPR025254">
    <property type="entry name" value="CCDC113/CCDC96_CC"/>
</dbReference>